<dbReference type="GO" id="GO:0016020">
    <property type="term" value="C:membrane"/>
    <property type="evidence" value="ECO:0007669"/>
    <property type="project" value="UniProtKB-SubCell"/>
</dbReference>
<gene>
    <name evidence="6" type="ORF">SAMN04488498_1216</name>
</gene>
<dbReference type="Pfam" id="PF13564">
    <property type="entry name" value="DoxX_2"/>
    <property type="match status" value="1"/>
</dbReference>
<dbReference type="RefSeq" id="WP_149762843.1">
    <property type="nucleotide sequence ID" value="NZ_BSPE01000023.1"/>
</dbReference>
<dbReference type="AlphaFoldDB" id="A0A1I4E1U0"/>
<evidence type="ECO:0000256" key="5">
    <source>
        <dbReference type="SAM" id="Phobius"/>
    </source>
</evidence>
<evidence type="ECO:0000313" key="6">
    <source>
        <dbReference type="EMBL" id="SFK98537.1"/>
    </source>
</evidence>
<keyword evidence="4 5" id="KW-0472">Membrane</keyword>
<evidence type="ECO:0000256" key="1">
    <source>
        <dbReference type="ARBA" id="ARBA00004141"/>
    </source>
</evidence>
<organism evidence="6 7">
    <name type="scientific">Neomesorhizobium albiziae</name>
    <dbReference type="NCBI Taxonomy" id="335020"/>
    <lineage>
        <taxon>Bacteria</taxon>
        <taxon>Pseudomonadati</taxon>
        <taxon>Pseudomonadota</taxon>
        <taxon>Alphaproteobacteria</taxon>
        <taxon>Hyphomicrobiales</taxon>
        <taxon>Phyllobacteriaceae</taxon>
        <taxon>Neomesorhizobium</taxon>
    </lineage>
</organism>
<feature type="transmembrane region" description="Helical" evidence="5">
    <location>
        <begin position="80"/>
        <end position="98"/>
    </location>
</feature>
<proteinExistence type="predicted"/>
<feature type="transmembrane region" description="Helical" evidence="5">
    <location>
        <begin position="104"/>
        <end position="124"/>
    </location>
</feature>
<protein>
    <submittedName>
        <fullName evidence="6">DoxX-like family protein</fullName>
    </submittedName>
</protein>
<keyword evidence="2 5" id="KW-0812">Transmembrane</keyword>
<feature type="transmembrane region" description="Helical" evidence="5">
    <location>
        <begin position="20"/>
        <end position="38"/>
    </location>
</feature>
<feature type="transmembrane region" description="Helical" evidence="5">
    <location>
        <begin position="50"/>
        <end position="73"/>
    </location>
</feature>
<dbReference type="OrthoDB" id="9811373at2"/>
<keyword evidence="7" id="KW-1185">Reference proteome</keyword>
<comment type="subcellular location">
    <subcellularLocation>
        <location evidence="1">Membrane</location>
        <topology evidence="1">Multi-pass membrane protein</topology>
    </subcellularLocation>
</comment>
<dbReference type="InterPro" id="IPR032808">
    <property type="entry name" value="DoxX"/>
</dbReference>
<keyword evidence="3 5" id="KW-1133">Transmembrane helix</keyword>
<sequence length="137" mass="14727">MQTTTLTAPVSNAQLWTGRVLSGLFILFMLFDSSIKLVPLAVVTETSAQIGLPATAAFARTLGILGLVSLILYAYPRTAVLGAILLTAYMGGAVATHFRIGSPLFTHTLFGVYLGVILWGGLWFRDPRVRALIPFSN</sequence>
<evidence type="ECO:0000256" key="4">
    <source>
        <dbReference type="ARBA" id="ARBA00023136"/>
    </source>
</evidence>
<evidence type="ECO:0000313" key="7">
    <source>
        <dbReference type="Proteomes" id="UP000323300"/>
    </source>
</evidence>
<accession>A0A1I4E1U0</accession>
<dbReference type="EMBL" id="FOSL01000021">
    <property type="protein sequence ID" value="SFK98537.1"/>
    <property type="molecule type" value="Genomic_DNA"/>
</dbReference>
<dbReference type="Proteomes" id="UP000323300">
    <property type="component" value="Unassembled WGS sequence"/>
</dbReference>
<evidence type="ECO:0000256" key="3">
    <source>
        <dbReference type="ARBA" id="ARBA00022989"/>
    </source>
</evidence>
<evidence type="ECO:0000256" key="2">
    <source>
        <dbReference type="ARBA" id="ARBA00022692"/>
    </source>
</evidence>
<reference evidence="6 7" key="1">
    <citation type="submission" date="2016-10" db="EMBL/GenBank/DDBJ databases">
        <authorList>
            <person name="Varghese N."/>
            <person name="Submissions S."/>
        </authorList>
    </citation>
    <scope>NUCLEOTIDE SEQUENCE [LARGE SCALE GENOMIC DNA]</scope>
    <source>
        <strain evidence="6 7">DSM 21822</strain>
    </source>
</reference>
<name>A0A1I4E1U0_9HYPH</name>